<protein>
    <recommendedName>
        <fullName evidence="2">Mce/MlaD domain-containing protein</fullName>
    </recommendedName>
</protein>
<dbReference type="EMBL" id="UINC01091576">
    <property type="protein sequence ID" value="SVC44453.1"/>
    <property type="molecule type" value="Genomic_DNA"/>
</dbReference>
<organism evidence="1">
    <name type="scientific">marine metagenome</name>
    <dbReference type="NCBI Taxonomy" id="408172"/>
    <lineage>
        <taxon>unclassified sequences</taxon>
        <taxon>metagenomes</taxon>
        <taxon>ecological metagenomes</taxon>
    </lineage>
</organism>
<accession>A0A382M693</accession>
<evidence type="ECO:0008006" key="2">
    <source>
        <dbReference type="Google" id="ProtNLM"/>
    </source>
</evidence>
<dbReference type="AlphaFoldDB" id="A0A382M693"/>
<sequence length="122" mass="13070">MADLMGSESADLENLIESLNEAAVGIADVAGSGPALTEDITRTVSRADSLMRRLNTTTDRFDRAATSLGTILDRIERGEGTLGQLSVNDTLFVSLTAAIASARLLMDDFMENPGRYINVSIF</sequence>
<proteinExistence type="predicted"/>
<gene>
    <name evidence="1" type="ORF">METZ01_LOCUS297307</name>
</gene>
<evidence type="ECO:0000313" key="1">
    <source>
        <dbReference type="EMBL" id="SVC44453.1"/>
    </source>
</evidence>
<reference evidence="1" key="1">
    <citation type="submission" date="2018-05" db="EMBL/GenBank/DDBJ databases">
        <authorList>
            <person name="Lanie J.A."/>
            <person name="Ng W.-L."/>
            <person name="Kazmierczak K.M."/>
            <person name="Andrzejewski T.M."/>
            <person name="Davidsen T.M."/>
            <person name="Wayne K.J."/>
            <person name="Tettelin H."/>
            <person name="Glass J.I."/>
            <person name="Rusch D."/>
            <person name="Podicherti R."/>
            <person name="Tsui H.-C.T."/>
            <person name="Winkler M.E."/>
        </authorList>
    </citation>
    <scope>NUCLEOTIDE SEQUENCE</scope>
</reference>
<name>A0A382M693_9ZZZZ</name>